<proteinExistence type="predicted"/>
<sequence>MEKEIVWTKQAEADFWDIVTYLKECWPPEVLTRFEKALLVKTQLLQKQPSIGFKSHKHSRFRKTFVTKYYAIIYTVKKEQLVILRVVHVRMK</sequence>
<dbReference type="Gene3D" id="3.30.2310.20">
    <property type="entry name" value="RelE-like"/>
    <property type="match status" value="1"/>
</dbReference>
<dbReference type="Proteomes" id="UP000290204">
    <property type="component" value="Unassembled WGS sequence"/>
</dbReference>
<reference evidence="2 3" key="1">
    <citation type="submission" date="2019-01" db="EMBL/GenBank/DDBJ databases">
        <title>Lacibacter sp. strain TTM-7.</title>
        <authorList>
            <person name="Chen W.-M."/>
        </authorList>
    </citation>
    <scope>NUCLEOTIDE SEQUENCE [LARGE SCALE GENOMIC DNA]</scope>
    <source>
        <strain evidence="2 3">TTM-7</strain>
    </source>
</reference>
<evidence type="ECO:0000313" key="2">
    <source>
        <dbReference type="EMBL" id="RXK58372.1"/>
    </source>
</evidence>
<evidence type="ECO:0000256" key="1">
    <source>
        <dbReference type="ARBA" id="ARBA00022649"/>
    </source>
</evidence>
<gene>
    <name evidence="2" type="ORF">ESA94_17175</name>
</gene>
<dbReference type="OrthoDB" id="961141at2"/>
<dbReference type="Pfam" id="PF05016">
    <property type="entry name" value="ParE_toxin"/>
    <property type="match status" value="1"/>
</dbReference>
<keyword evidence="1" id="KW-1277">Toxin-antitoxin system</keyword>
<accession>A0A4Q1CFD6</accession>
<name>A0A4Q1CFD6_9BACT</name>
<dbReference type="InterPro" id="IPR007712">
    <property type="entry name" value="RelE/ParE_toxin"/>
</dbReference>
<comment type="caution">
    <text evidence="2">The sequence shown here is derived from an EMBL/GenBank/DDBJ whole genome shotgun (WGS) entry which is preliminary data.</text>
</comment>
<keyword evidence="3" id="KW-1185">Reference proteome</keyword>
<protein>
    <submittedName>
        <fullName evidence="2">Type II toxin-antitoxin system RelE/ParE family toxin</fullName>
    </submittedName>
</protein>
<evidence type="ECO:0000313" key="3">
    <source>
        <dbReference type="Proteomes" id="UP000290204"/>
    </source>
</evidence>
<dbReference type="AlphaFoldDB" id="A0A4Q1CFD6"/>
<dbReference type="RefSeq" id="WP_129132172.1">
    <property type="nucleotide sequence ID" value="NZ_SDHW01000006.1"/>
</dbReference>
<dbReference type="EMBL" id="SDHW01000006">
    <property type="protein sequence ID" value="RXK58372.1"/>
    <property type="molecule type" value="Genomic_DNA"/>
</dbReference>
<organism evidence="2 3">
    <name type="scientific">Lacibacter luteus</name>
    <dbReference type="NCBI Taxonomy" id="2508719"/>
    <lineage>
        <taxon>Bacteria</taxon>
        <taxon>Pseudomonadati</taxon>
        <taxon>Bacteroidota</taxon>
        <taxon>Chitinophagia</taxon>
        <taxon>Chitinophagales</taxon>
        <taxon>Chitinophagaceae</taxon>
        <taxon>Lacibacter</taxon>
    </lineage>
</organism>
<dbReference type="InterPro" id="IPR035093">
    <property type="entry name" value="RelE/ParE_toxin_dom_sf"/>
</dbReference>